<dbReference type="Proteomes" id="UP000070427">
    <property type="component" value="Unassembled WGS sequence"/>
</dbReference>
<dbReference type="STRING" id="520764.AN618_23450"/>
<dbReference type="CDD" id="cd04908">
    <property type="entry name" value="ACT_Bt0572_1"/>
    <property type="match status" value="1"/>
</dbReference>
<dbReference type="InterPro" id="IPR045865">
    <property type="entry name" value="ACT-like_dom_sf"/>
</dbReference>
<dbReference type="PATRIC" id="fig|520764.3.peg.2529"/>
<dbReference type="EMBL" id="LOED01000052">
    <property type="protein sequence ID" value="KXG74322.1"/>
    <property type="molecule type" value="Genomic_DNA"/>
</dbReference>
<dbReference type="AlphaFoldDB" id="A0A140L197"/>
<dbReference type="InterPro" id="IPR045739">
    <property type="entry name" value="ACT_dom_pair"/>
</dbReference>
<proteinExistence type="predicted"/>
<sequence length="135" mass="15233">MLVKQLSVFLENTPGRLYSVTSVLPENNVKIKALMLADTADFGVLRLIVDEPEKTLRILQENGYAAKITNAIAIEVCDSPFQQMQKILKLLSEKNINVEYMYAFSGETPGTALVVFRVDDLETAMEYLKRKKMTV</sequence>
<reference evidence="2 3" key="1">
    <citation type="submission" date="2015-12" db="EMBL/GenBank/DDBJ databases">
        <title>Draft genome sequnece of Fervidicola ferrireducens strain Y170.</title>
        <authorList>
            <person name="Patel B.K."/>
        </authorList>
    </citation>
    <scope>NUCLEOTIDE SEQUENCE [LARGE SCALE GENOMIC DNA]</scope>
    <source>
        <strain evidence="2 3">Y170</strain>
    </source>
</reference>
<evidence type="ECO:0000313" key="2">
    <source>
        <dbReference type="EMBL" id="KXG74322.1"/>
    </source>
</evidence>
<dbReference type="PANTHER" id="PTHR40099:SF1">
    <property type="entry name" value="ACETOLACTATE SYNTHASE, SMALL SUBUNIT"/>
    <property type="match status" value="1"/>
</dbReference>
<comment type="caution">
    <text evidence="2">The sequence shown here is derived from an EMBL/GenBank/DDBJ whole genome shotgun (WGS) entry which is preliminary data.</text>
</comment>
<evidence type="ECO:0000259" key="1">
    <source>
        <dbReference type="Pfam" id="PF19571"/>
    </source>
</evidence>
<keyword evidence="3" id="KW-1185">Reference proteome</keyword>
<dbReference type="RefSeq" id="WP_066355394.1">
    <property type="nucleotide sequence ID" value="NZ_LOED01000052.1"/>
</dbReference>
<dbReference type="CDD" id="cd04882">
    <property type="entry name" value="ACT_Bt0572_2"/>
    <property type="match status" value="1"/>
</dbReference>
<protein>
    <recommendedName>
        <fullName evidence="1">ACT domain-containing protein</fullName>
    </recommendedName>
</protein>
<name>A0A140L197_9FIRM</name>
<gene>
    <name evidence="2" type="ORF">AN618_23450</name>
</gene>
<dbReference type="PANTHER" id="PTHR40099">
    <property type="entry name" value="ACETOLACTATE SYNTHASE, SMALL SUBUNIT"/>
    <property type="match status" value="1"/>
</dbReference>
<feature type="domain" description="ACT" evidence="1">
    <location>
        <begin position="1"/>
        <end position="133"/>
    </location>
</feature>
<dbReference type="Gene3D" id="3.30.2130.10">
    <property type="entry name" value="VC0802-like"/>
    <property type="match status" value="1"/>
</dbReference>
<dbReference type="Pfam" id="PF19571">
    <property type="entry name" value="ACT_8"/>
    <property type="match status" value="1"/>
</dbReference>
<evidence type="ECO:0000313" key="3">
    <source>
        <dbReference type="Proteomes" id="UP000070427"/>
    </source>
</evidence>
<organism evidence="2 3">
    <name type="scientific">Fervidicola ferrireducens</name>
    <dbReference type="NCBI Taxonomy" id="520764"/>
    <lineage>
        <taxon>Bacteria</taxon>
        <taxon>Bacillati</taxon>
        <taxon>Bacillota</taxon>
        <taxon>Clostridia</taxon>
        <taxon>Thermosediminibacterales</taxon>
        <taxon>Thermosediminibacteraceae</taxon>
        <taxon>Fervidicola</taxon>
    </lineage>
</organism>
<dbReference type="InParanoid" id="A0A140L197"/>
<dbReference type="SUPFAM" id="SSF55021">
    <property type="entry name" value="ACT-like"/>
    <property type="match status" value="2"/>
</dbReference>
<dbReference type="OrthoDB" id="9790662at2"/>
<accession>A0A140L197</accession>